<evidence type="ECO:0000313" key="2">
    <source>
        <dbReference type="EMBL" id="KAA3675185.1"/>
    </source>
</evidence>
<evidence type="ECO:0000256" key="1">
    <source>
        <dbReference type="SAM" id="MobiDB-lite"/>
    </source>
</evidence>
<dbReference type="Proteomes" id="UP000324629">
    <property type="component" value="Unassembled WGS sequence"/>
</dbReference>
<proteinExistence type="predicted"/>
<feature type="region of interest" description="Disordered" evidence="1">
    <location>
        <begin position="235"/>
        <end position="258"/>
    </location>
</feature>
<reference evidence="2 3" key="1">
    <citation type="journal article" date="2019" name="Gigascience">
        <title>Whole-genome sequence of the oriental lung fluke Paragonimus westermani.</title>
        <authorList>
            <person name="Oey H."/>
            <person name="Zakrzewski M."/>
            <person name="Narain K."/>
            <person name="Devi K.R."/>
            <person name="Agatsuma T."/>
            <person name="Nawaratna S."/>
            <person name="Gobert G.N."/>
            <person name="Jones M.K."/>
            <person name="Ragan M.A."/>
            <person name="McManus D.P."/>
            <person name="Krause L."/>
        </authorList>
    </citation>
    <scope>NUCLEOTIDE SEQUENCE [LARGE SCALE GENOMIC DNA]</scope>
    <source>
        <strain evidence="2 3">IND2009</strain>
    </source>
</reference>
<keyword evidence="3" id="KW-1185">Reference proteome</keyword>
<comment type="caution">
    <text evidence="2">The sequence shown here is derived from an EMBL/GenBank/DDBJ whole genome shotgun (WGS) entry which is preliminary data.</text>
</comment>
<accession>A0A5J4NHZ9</accession>
<gene>
    <name evidence="2" type="ORF">DEA37_0012800</name>
</gene>
<dbReference type="AlphaFoldDB" id="A0A5J4NHZ9"/>
<organism evidence="2 3">
    <name type="scientific">Paragonimus westermani</name>
    <dbReference type="NCBI Taxonomy" id="34504"/>
    <lineage>
        <taxon>Eukaryota</taxon>
        <taxon>Metazoa</taxon>
        <taxon>Spiralia</taxon>
        <taxon>Lophotrochozoa</taxon>
        <taxon>Platyhelminthes</taxon>
        <taxon>Trematoda</taxon>
        <taxon>Digenea</taxon>
        <taxon>Plagiorchiida</taxon>
        <taxon>Troglotremata</taxon>
        <taxon>Troglotrematidae</taxon>
        <taxon>Paragonimus</taxon>
    </lineage>
</organism>
<name>A0A5J4NHZ9_9TREM</name>
<evidence type="ECO:0000313" key="3">
    <source>
        <dbReference type="Proteomes" id="UP000324629"/>
    </source>
</evidence>
<sequence length="258" mass="28665">MVVVHHAFTQANTGKTPFGAVYGRIPSYPSDNSTECRSNLQLTSGLLEARRNIPPGSSCNKCRRDIRRKLNRSLNADREAWLLGKVREMETTSASGTTGELFRLIRAIGPRRPFVSEAVSETDATFIYNKSGRLEQWAEQFEGRVNWLPASTALPPQTCNVVPWSTDLEPPTETEVRNCIAALKRNKAAGPDDLVPALFKEGGEARAREAIKHCVLLSYDHEYSEAISVRERHFGQPHPTEVGEEGAVQLPKGKIRRG</sequence>
<dbReference type="EMBL" id="QNGE01002675">
    <property type="protein sequence ID" value="KAA3675185.1"/>
    <property type="molecule type" value="Genomic_DNA"/>
</dbReference>
<protein>
    <submittedName>
        <fullName evidence="2">Uncharacterized protein</fullName>
    </submittedName>
</protein>